<evidence type="ECO:0000313" key="1">
    <source>
        <dbReference type="EMBL" id="JAD72634.1"/>
    </source>
</evidence>
<accession>A0A0A9T3M1</accession>
<dbReference type="AlphaFoldDB" id="A0A0A9T3M1"/>
<organism evidence="1">
    <name type="scientific">Arundo donax</name>
    <name type="common">Giant reed</name>
    <name type="synonym">Donax arundinaceus</name>
    <dbReference type="NCBI Taxonomy" id="35708"/>
    <lineage>
        <taxon>Eukaryota</taxon>
        <taxon>Viridiplantae</taxon>
        <taxon>Streptophyta</taxon>
        <taxon>Embryophyta</taxon>
        <taxon>Tracheophyta</taxon>
        <taxon>Spermatophyta</taxon>
        <taxon>Magnoliopsida</taxon>
        <taxon>Liliopsida</taxon>
        <taxon>Poales</taxon>
        <taxon>Poaceae</taxon>
        <taxon>PACMAD clade</taxon>
        <taxon>Arundinoideae</taxon>
        <taxon>Arundineae</taxon>
        <taxon>Arundo</taxon>
    </lineage>
</organism>
<dbReference type="EMBL" id="GBRH01225261">
    <property type="protein sequence ID" value="JAD72634.1"/>
    <property type="molecule type" value="Transcribed_RNA"/>
</dbReference>
<sequence length="22" mass="2706">MVVRKLWLVVSRHNLSYFICLE</sequence>
<protein>
    <submittedName>
        <fullName evidence="1">Uncharacterized protein</fullName>
    </submittedName>
</protein>
<reference evidence="1" key="1">
    <citation type="submission" date="2014-09" db="EMBL/GenBank/DDBJ databases">
        <authorList>
            <person name="Magalhaes I.L.F."/>
            <person name="Oliveira U."/>
            <person name="Santos F.R."/>
            <person name="Vidigal T.H.D.A."/>
            <person name="Brescovit A.D."/>
            <person name="Santos A.J."/>
        </authorList>
    </citation>
    <scope>NUCLEOTIDE SEQUENCE</scope>
    <source>
        <tissue evidence="1">Shoot tissue taken approximately 20 cm above the soil surface</tissue>
    </source>
</reference>
<reference evidence="1" key="2">
    <citation type="journal article" date="2015" name="Data Brief">
        <title>Shoot transcriptome of the giant reed, Arundo donax.</title>
        <authorList>
            <person name="Barrero R.A."/>
            <person name="Guerrero F.D."/>
            <person name="Moolhuijzen P."/>
            <person name="Goolsby J.A."/>
            <person name="Tidwell J."/>
            <person name="Bellgard S.E."/>
            <person name="Bellgard M.I."/>
        </authorList>
    </citation>
    <scope>NUCLEOTIDE SEQUENCE</scope>
    <source>
        <tissue evidence="1">Shoot tissue taken approximately 20 cm above the soil surface</tissue>
    </source>
</reference>
<proteinExistence type="predicted"/>
<name>A0A0A9T3M1_ARUDO</name>